<accession>A0ABW0QVX2</accession>
<proteinExistence type="predicted"/>
<reference evidence="2" key="1">
    <citation type="journal article" date="2019" name="Int. J. Syst. Evol. Microbiol.">
        <title>The Global Catalogue of Microorganisms (GCM) 10K type strain sequencing project: providing services to taxonomists for standard genome sequencing and annotation.</title>
        <authorList>
            <consortium name="The Broad Institute Genomics Platform"/>
            <consortium name="The Broad Institute Genome Sequencing Center for Infectious Disease"/>
            <person name="Wu L."/>
            <person name="Ma J."/>
        </authorList>
    </citation>
    <scope>NUCLEOTIDE SEQUENCE [LARGE SCALE GENOMIC DNA]</scope>
    <source>
        <strain evidence="2">CGMCC 1.18578</strain>
    </source>
</reference>
<sequence>MSEAEAYNYVTLYEQWLNETDGDARLIIEHKMALMEEKHPILRDLK</sequence>
<gene>
    <name evidence="1" type="ORF">ACFPQ4_03105</name>
</gene>
<keyword evidence="2" id="KW-1185">Reference proteome</keyword>
<dbReference type="Proteomes" id="UP001596108">
    <property type="component" value="Unassembled WGS sequence"/>
</dbReference>
<protein>
    <submittedName>
        <fullName evidence="1">Uncharacterized protein</fullName>
    </submittedName>
</protein>
<dbReference type="EMBL" id="JBHSNC010000010">
    <property type="protein sequence ID" value="MFC5528439.1"/>
    <property type="molecule type" value="Genomic_DNA"/>
</dbReference>
<comment type="caution">
    <text evidence="1">The sequence shown here is derived from an EMBL/GenBank/DDBJ whole genome shotgun (WGS) entry which is preliminary data.</text>
</comment>
<evidence type="ECO:0000313" key="1">
    <source>
        <dbReference type="EMBL" id="MFC5528439.1"/>
    </source>
</evidence>
<name>A0ABW0QVX2_9BACL</name>
<dbReference type="RefSeq" id="WP_378110276.1">
    <property type="nucleotide sequence ID" value="NZ_JBHSNC010000010.1"/>
</dbReference>
<evidence type="ECO:0000313" key="2">
    <source>
        <dbReference type="Proteomes" id="UP001596108"/>
    </source>
</evidence>
<organism evidence="1 2">
    <name type="scientific">Cohnella yongneupensis</name>
    <dbReference type="NCBI Taxonomy" id="425006"/>
    <lineage>
        <taxon>Bacteria</taxon>
        <taxon>Bacillati</taxon>
        <taxon>Bacillota</taxon>
        <taxon>Bacilli</taxon>
        <taxon>Bacillales</taxon>
        <taxon>Paenibacillaceae</taxon>
        <taxon>Cohnella</taxon>
    </lineage>
</organism>